<evidence type="ECO:0000313" key="2">
    <source>
        <dbReference type="EMBL" id="WAN70034.1"/>
    </source>
</evidence>
<dbReference type="Gene3D" id="1.10.10.10">
    <property type="entry name" value="Winged helix-like DNA-binding domain superfamily/Winged helix DNA-binding domain"/>
    <property type="match status" value="1"/>
</dbReference>
<protein>
    <submittedName>
        <fullName evidence="2">Helix-turn-helix domain containing protein</fullName>
    </submittedName>
</protein>
<reference evidence="2" key="2">
    <citation type="submission" date="2022-10" db="EMBL/GenBank/DDBJ databases">
        <authorList>
            <person name="Ngo T.-E."/>
        </authorList>
    </citation>
    <scope>NUCLEOTIDE SEQUENCE</scope>
    <source>
        <strain evidence="2">JHB</strain>
    </source>
</reference>
<sequence>MARPYSHDLRQRALNLLEQGLSMTQVSRLLNISRPTLYKWQHKYETTGSTAPSPQIIPPQPSNITDWKKFK</sequence>
<organism evidence="2">
    <name type="scientific">Moorena producens (strain JHB)</name>
    <dbReference type="NCBI Taxonomy" id="1454205"/>
    <lineage>
        <taxon>Bacteria</taxon>
        <taxon>Bacillati</taxon>
        <taxon>Cyanobacteriota</taxon>
        <taxon>Cyanophyceae</taxon>
        <taxon>Coleofasciculales</taxon>
        <taxon>Coleofasciculaceae</taxon>
        <taxon>Moorena</taxon>
    </lineage>
</organism>
<dbReference type="EMBL" id="CP017708">
    <property type="protein sequence ID" value="WAN70034.1"/>
    <property type="molecule type" value="Genomic_DNA"/>
</dbReference>
<feature type="region of interest" description="Disordered" evidence="1">
    <location>
        <begin position="46"/>
        <end position="71"/>
    </location>
</feature>
<evidence type="ECO:0000256" key="1">
    <source>
        <dbReference type="SAM" id="MobiDB-lite"/>
    </source>
</evidence>
<dbReference type="AlphaFoldDB" id="A0A9Q9SUR3"/>
<dbReference type="InterPro" id="IPR009057">
    <property type="entry name" value="Homeodomain-like_sf"/>
</dbReference>
<proteinExistence type="predicted"/>
<name>A0A9Q9SUR3_MOOP1</name>
<dbReference type="SUPFAM" id="SSF46689">
    <property type="entry name" value="Homeodomain-like"/>
    <property type="match status" value="1"/>
</dbReference>
<dbReference type="Pfam" id="PF13384">
    <property type="entry name" value="HTH_23"/>
    <property type="match status" value="1"/>
</dbReference>
<gene>
    <name evidence="2" type="ORF">BJP36_38880</name>
</gene>
<reference evidence="2" key="1">
    <citation type="journal article" date="2017" name="Proc. Natl. Acad. Sci. U.S.A.">
        <title>Comparative genomics uncovers the prolific and distinctive metabolic potential of the cyanobacterial genus Moorea.</title>
        <authorList>
            <person name="Leao T."/>
            <person name="Castelao G."/>
            <person name="Korobeynikov A."/>
            <person name="Monroe E.A."/>
            <person name="Podell S."/>
            <person name="Glukhov E."/>
            <person name="Allen E.E."/>
            <person name="Gerwick W.H."/>
            <person name="Gerwick L."/>
        </authorList>
    </citation>
    <scope>NUCLEOTIDE SEQUENCE</scope>
    <source>
        <strain evidence="2">JHB</strain>
    </source>
</reference>
<dbReference type="InterPro" id="IPR036388">
    <property type="entry name" value="WH-like_DNA-bd_sf"/>
</dbReference>
<dbReference type="Proteomes" id="UP000176944">
    <property type="component" value="Chromosome"/>
</dbReference>
<accession>A0A9Q9SUR3</accession>